<accession>A0A372DQ78</accession>
<keyword evidence="2" id="KW-0732">Signal</keyword>
<dbReference type="RefSeq" id="WP_117202001.1">
    <property type="nucleotide sequence ID" value="NZ_JBHTBK010000004.1"/>
</dbReference>
<feature type="region of interest" description="Disordered" evidence="1">
    <location>
        <begin position="22"/>
        <end position="50"/>
    </location>
</feature>
<keyword evidence="4" id="KW-1185">Reference proteome</keyword>
<gene>
    <name evidence="3" type="ORF">D0Y53_04515</name>
</gene>
<organism evidence="3 4">
    <name type="scientific">Cognatiluteimonas weifangensis</name>
    <dbReference type="NCBI Taxonomy" id="2303539"/>
    <lineage>
        <taxon>Bacteria</taxon>
        <taxon>Pseudomonadati</taxon>
        <taxon>Pseudomonadota</taxon>
        <taxon>Gammaproteobacteria</taxon>
        <taxon>Lysobacterales</taxon>
        <taxon>Lysobacteraceae</taxon>
        <taxon>Cognatiluteimonas</taxon>
    </lineage>
</organism>
<dbReference type="OrthoDB" id="9792366at2"/>
<sequence length="228" mass="22904">MSTPLKLLGLASALALAACTQTPPPAAPEAAAPTEAAPAEPAPAPAAAAVPAPQLQAAMRDLWHGHIVHTRDYALAVHAGNAADAKAAADAVVANAKDIANAVAGFYGQAGGDQMLTLLAGHWGAVQALTDARAKNDTAGADKAFADLTANAGEIAKFLAAANPNLPEDTVRGLLLAHGAHHSSQIDLILKDDTAGEAAEWTAMQAHMDSIADALAAAIAKQFPDKAS</sequence>
<evidence type="ECO:0000313" key="4">
    <source>
        <dbReference type="Proteomes" id="UP000262917"/>
    </source>
</evidence>
<dbReference type="Proteomes" id="UP000262917">
    <property type="component" value="Unassembled WGS sequence"/>
</dbReference>
<dbReference type="EMBL" id="QVPD01000003">
    <property type="protein sequence ID" value="RFP61577.1"/>
    <property type="molecule type" value="Genomic_DNA"/>
</dbReference>
<protein>
    <recommendedName>
        <fullName evidence="5">Lipoprotein</fullName>
    </recommendedName>
</protein>
<comment type="caution">
    <text evidence="3">The sequence shown here is derived from an EMBL/GenBank/DDBJ whole genome shotgun (WGS) entry which is preliminary data.</text>
</comment>
<evidence type="ECO:0000313" key="3">
    <source>
        <dbReference type="EMBL" id="RFP61577.1"/>
    </source>
</evidence>
<dbReference type="PROSITE" id="PS51257">
    <property type="entry name" value="PROKAR_LIPOPROTEIN"/>
    <property type="match status" value="1"/>
</dbReference>
<feature type="compositionally biased region" description="Low complexity" evidence="1">
    <location>
        <begin position="28"/>
        <end position="50"/>
    </location>
</feature>
<evidence type="ECO:0008006" key="5">
    <source>
        <dbReference type="Google" id="ProtNLM"/>
    </source>
</evidence>
<evidence type="ECO:0000256" key="2">
    <source>
        <dbReference type="SAM" id="SignalP"/>
    </source>
</evidence>
<name>A0A372DQ78_9GAMM</name>
<proteinExistence type="predicted"/>
<reference evidence="3 4" key="1">
    <citation type="submission" date="2018-08" db="EMBL/GenBank/DDBJ databases">
        <title>Lysobacter weifangensis sp. nov., a new member of the family 'Xanthomonadaceae', isolated from soil in a farmland.</title>
        <authorList>
            <person name="Zhao H."/>
        </authorList>
    </citation>
    <scope>NUCLEOTIDE SEQUENCE [LARGE SCALE GENOMIC DNA]</scope>
    <source>
        <strain evidence="3 4">WF-2</strain>
    </source>
</reference>
<evidence type="ECO:0000256" key="1">
    <source>
        <dbReference type="SAM" id="MobiDB-lite"/>
    </source>
</evidence>
<dbReference type="AlphaFoldDB" id="A0A372DQ78"/>
<feature type="chain" id="PRO_5017076828" description="Lipoprotein" evidence="2">
    <location>
        <begin position="18"/>
        <end position="228"/>
    </location>
</feature>
<feature type="signal peptide" evidence="2">
    <location>
        <begin position="1"/>
        <end position="17"/>
    </location>
</feature>